<keyword evidence="10" id="KW-1205">Fibrinolytic toxin</keyword>
<evidence type="ECO:0000256" key="3">
    <source>
        <dbReference type="ARBA" id="ARBA00022670"/>
    </source>
</evidence>
<dbReference type="GO" id="GO:0006508">
    <property type="term" value="P:proteolysis"/>
    <property type="evidence" value="ECO:0007669"/>
    <property type="project" value="UniProtKB-KW"/>
</dbReference>
<dbReference type="AlphaFoldDB" id="A0A9N9WIE2"/>
<comment type="subcellular location">
    <subcellularLocation>
        <location evidence="1">Secreted</location>
        <location evidence="1">Extracellular space</location>
    </subcellularLocation>
</comment>
<reference evidence="13" key="2">
    <citation type="submission" date="2022-10" db="EMBL/GenBank/DDBJ databases">
        <authorList>
            <consortium name="ENA_rothamsted_submissions"/>
            <consortium name="culmorum"/>
            <person name="King R."/>
        </authorList>
    </citation>
    <scope>NUCLEOTIDE SEQUENCE</scope>
</reference>
<keyword evidence="6" id="KW-1015">Disulfide bond</keyword>
<dbReference type="PRINTS" id="PR00722">
    <property type="entry name" value="CHYMOTRYPSIN"/>
</dbReference>
<evidence type="ECO:0000256" key="7">
    <source>
        <dbReference type="ARBA" id="ARBA00023240"/>
    </source>
</evidence>
<dbReference type="InterPro" id="IPR009003">
    <property type="entry name" value="Peptidase_S1_PA"/>
</dbReference>
<dbReference type="InterPro" id="IPR001314">
    <property type="entry name" value="Peptidase_S1A"/>
</dbReference>
<evidence type="ECO:0000256" key="9">
    <source>
        <dbReference type="ARBA" id="ARBA00055534"/>
    </source>
</evidence>
<keyword evidence="5" id="KW-0720">Serine protease</keyword>
<dbReference type="PROSITE" id="PS50240">
    <property type="entry name" value="TRYPSIN_DOM"/>
    <property type="match status" value="1"/>
</dbReference>
<keyword evidence="3" id="KW-0645">Protease</keyword>
<proteinExistence type="inferred from homology"/>
<dbReference type="CDD" id="cd00190">
    <property type="entry name" value="Tryp_SPc"/>
    <property type="match status" value="1"/>
</dbReference>
<accession>A0A9N9WIE2</accession>
<feature type="chain" id="PRO_5040404391" description="Peptidase S1 domain-containing protein" evidence="11">
    <location>
        <begin position="26"/>
        <end position="264"/>
    </location>
</feature>
<evidence type="ECO:0000256" key="8">
    <source>
        <dbReference type="ARBA" id="ARBA00024195"/>
    </source>
</evidence>
<dbReference type="InterPro" id="IPR018114">
    <property type="entry name" value="TRYPSIN_HIS"/>
</dbReference>
<dbReference type="Gene3D" id="2.40.10.10">
    <property type="entry name" value="Trypsin-like serine proteases"/>
    <property type="match status" value="1"/>
</dbReference>
<dbReference type="GO" id="GO:0090729">
    <property type="term" value="F:toxin activity"/>
    <property type="evidence" value="ECO:0007669"/>
    <property type="project" value="UniProtKB-KW"/>
</dbReference>
<evidence type="ECO:0000256" key="2">
    <source>
        <dbReference type="ARBA" id="ARBA00022656"/>
    </source>
</evidence>
<dbReference type="GO" id="GO:0005576">
    <property type="term" value="C:extracellular region"/>
    <property type="evidence" value="ECO:0007669"/>
    <property type="project" value="UniProtKB-SubCell"/>
</dbReference>
<sequence>MELIQSRTNMHVLIALVVILAVAAGESKNLQRIVGGTVASIGDYPEIVALLFSYGNTGHTQTCGGVILNNRSILTAAHCTIDHAPARWQTRAGSADATTGGTVYLSSYIINHGLYDRVTFDNDISIIRTVTGIIFGADIQPGSFAGTGYILEDNQVVWAAGWGATTQYGPLSDELRHVQVWTVNQAICAARYAEIGRTVTTNMLCSGWLDFGGRDQCQGDNGGPLYHNRVVVGVSSWRWGCAQPRFPSVNTRVSNYISWLQDNA</sequence>
<evidence type="ECO:0000256" key="1">
    <source>
        <dbReference type="ARBA" id="ARBA00004239"/>
    </source>
</evidence>
<dbReference type="InterPro" id="IPR050430">
    <property type="entry name" value="Peptidase_S1"/>
</dbReference>
<dbReference type="FunFam" id="2.40.10.10:FF:000068">
    <property type="entry name" value="transmembrane protease serine 2"/>
    <property type="match status" value="1"/>
</dbReference>
<dbReference type="InterPro" id="IPR001254">
    <property type="entry name" value="Trypsin_dom"/>
</dbReference>
<feature type="domain" description="Peptidase S1" evidence="12">
    <location>
        <begin position="33"/>
        <end position="264"/>
    </location>
</feature>
<name>A0A9N9WIE2_9NEOP</name>
<evidence type="ECO:0000256" key="5">
    <source>
        <dbReference type="ARBA" id="ARBA00022825"/>
    </source>
</evidence>
<keyword evidence="4" id="KW-0378">Hydrolase</keyword>
<dbReference type="Proteomes" id="UP001153714">
    <property type="component" value="Chromosome 9"/>
</dbReference>
<feature type="signal peptide" evidence="11">
    <location>
        <begin position="1"/>
        <end position="25"/>
    </location>
</feature>
<dbReference type="FunFam" id="2.40.10.10:FF:000002">
    <property type="entry name" value="Transmembrane protease serine"/>
    <property type="match status" value="1"/>
</dbReference>
<keyword evidence="11" id="KW-0732">Signal</keyword>
<dbReference type="InterPro" id="IPR043504">
    <property type="entry name" value="Peptidase_S1_PA_chymotrypsin"/>
</dbReference>
<evidence type="ECO:0000259" key="12">
    <source>
        <dbReference type="PROSITE" id="PS50240"/>
    </source>
</evidence>
<dbReference type="PANTHER" id="PTHR24276:SF98">
    <property type="entry name" value="FI18310P1-RELATED"/>
    <property type="match status" value="1"/>
</dbReference>
<evidence type="ECO:0000256" key="4">
    <source>
        <dbReference type="ARBA" id="ARBA00022801"/>
    </source>
</evidence>
<gene>
    <name evidence="13" type="ORF">DIATSA_LOCUS13585</name>
</gene>
<keyword evidence="14" id="KW-1185">Reference proteome</keyword>
<keyword evidence="7" id="KW-1199">Hemostasis impairing toxin</keyword>
<evidence type="ECO:0000256" key="11">
    <source>
        <dbReference type="SAM" id="SignalP"/>
    </source>
</evidence>
<evidence type="ECO:0000256" key="10">
    <source>
        <dbReference type="ARBA" id="ARBA00084094"/>
    </source>
</evidence>
<dbReference type="Pfam" id="PF00089">
    <property type="entry name" value="Trypsin"/>
    <property type="match status" value="1"/>
</dbReference>
<evidence type="ECO:0000313" key="14">
    <source>
        <dbReference type="Proteomes" id="UP001153714"/>
    </source>
</evidence>
<dbReference type="PANTHER" id="PTHR24276">
    <property type="entry name" value="POLYSERASE-RELATED"/>
    <property type="match status" value="1"/>
</dbReference>
<comment type="similarity">
    <text evidence="8">Belongs to the peptidase S1 family. CLIP subfamily.</text>
</comment>
<dbReference type="EMBL" id="OU893340">
    <property type="protein sequence ID" value="CAG9796392.1"/>
    <property type="molecule type" value="Genomic_DNA"/>
</dbReference>
<comment type="function">
    <text evidence="9">Fibrinolytic activity; shows preferential cleavage of Arg-Gly bonds in all three fibrinogen chains. Contact with the caterpillars causes severe bleeding, due the anticoagulant effect of the protein.</text>
</comment>
<dbReference type="SUPFAM" id="SSF50494">
    <property type="entry name" value="Trypsin-like serine proteases"/>
    <property type="match status" value="1"/>
</dbReference>
<reference evidence="13" key="1">
    <citation type="submission" date="2021-12" db="EMBL/GenBank/DDBJ databases">
        <authorList>
            <person name="King R."/>
        </authorList>
    </citation>
    <scope>NUCLEOTIDE SEQUENCE</scope>
</reference>
<dbReference type="OrthoDB" id="9425590at2759"/>
<dbReference type="PROSITE" id="PS00134">
    <property type="entry name" value="TRYPSIN_HIS"/>
    <property type="match status" value="1"/>
</dbReference>
<protein>
    <recommendedName>
        <fullName evidence="12">Peptidase S1 domain-containing protein</fullName>
    </recommendedName>
</protein>
<organism evidence="13 14">
    <name type="scientific">Diatraea saccharalis</name>
    <name type="common">sugarcane borer</name>
    <dbReference type="NCBI Taxonomy" id="40085"/>
    <lineage>
        <taxon>Eukaryota</taxon>
        <taxon>Metazoa</taxon>
        <taxon>Ecdysozoa</taxon>
        <taxon>Arthropoda</taxon>
        <taxon>Hexapoda</taxon>
        <taxon>Insecta</taxon>
        <taxon>Pterygota</taxon>
        <taxon>Neoptera</taxon>
        <taxon>Endopterygota</taxon>
        <taxon>Lepidoptera</taxon>
        <taxon>Glossata</taxon>
        <taxon>Ditrysia</taxon>
        <taxon>Pyraloidea</taxon>
        <taxon>Crambidae</taxon>
        <taxon>Crambinae</taxon>
        <taxon>Diatraea</taxon>
    </lineage>
</organism>
<evidence type="ECO:0000313" key="13">
    <source>
        <dbReference type="EMBL" id="CAG9796392.1"/>
    </source>
</evidence>
<dbReference type="SMART" id="SM00020">
    <property type="entry name" value="Tryp_SPc"/>
    <property type="match status" value="1"/>
</dbReference>
<evidence type="ECO:0000256" key="6">
    <source>
        <dbReference type="ARBA" id="ARBA00023157"/>
    </source>
</evidence>
<dbReference type="GO" id="GO:0004252">
    <property type="term" value="F:serine-type endopeptidase activity"/>
    <property type="evidence" value="ECO:0007669"/>
    <property type="project" value="InterPro"/>
</dbReference>
<keyword evidence="2" id="KW-0800">Toxin</keyword>